<dbReference type="Gene3D" id="2.70.70.10">
    <property type="entry name" value="Glucose Permease (Domain IIA)"/>
    <property type="match status" value="1"/>
</dbReference>
<dbReference type="InterPro" id="IPR050570">
    <property type="entry name" value="Cell_wall_metabolism_enzyme"/>
</dbReference>
<evidence type="ECO:0000313" key="4">
    <source>
        <dbReference type="Proteomes" id="UP001500880"/>
    </source>
</evidence>
<dbReference type="SUPFAM" id="SSF51261">
    <property type="entry name" value="Duplicated hybrid motif"/>
    <property type="match status" value="1"/>
</dbReference>
<dbReference type="InterPro" id="IPR016047">
    <property type="entry name" value="M23ase_b-sheet_dom"/>
</dbReference>
<evidence type="ECO:0000259" key="2">
    <source>
        <dbReference type="Pfam" id="PF01551"/>
    </source>
</evidence>
<dbReference type="CDD" id="cd12797">
    <property type="entry name" value="M23_peptidase"/>
    <property type="match status" value="1"/>
</dbReference>
<dbReference type="InterPro" id="IPR011055">
    <property type="entry name" value="Dup_hybrid_motif"/>
</dbReference>
<reference evidence="3 4" key="1">
    <citation type="journal article" date="2019" name="Int. J. Syst. Evol. Microbiol.">
        <title>The Global Catalogue of Microorganisms (GCM) 10K type strain sequencing project: providing services to taxonomists for standard genome sequencing and annotation.</title>
        <authorList>
            <consortium name="The Broad Institute Genomics Platform"/>
            <consortium name="The Broad Institute Genome Sequencing Center for Infectious Disease"/>
            <person name="Wu L."/>
            <person name="Ma J."/>
        </authorList>
    </citation>
    <scope>NUCLEOTIDE SEQUENCE [LARGE SCALE GENOMIC DNA]</scope>
    <source>
        <strain evidence="3 4">JCM 12389</strain>
    </source>
</reference>
<dbReference type="RefSeq" id="WP_343837308.1">
    <property type="nucleotide sequence ID" value="NZ_BAAADO010000001.1"/>
</dbReference>
<organism evidence="3 4">
    <name type="scientific">Salinibacillus aidingensis</name>
    <dbReference type="NCBI Taxonomy" id="237684"/>
    <lineage>
        <taxon>Bacteria</taxon>
        <taxon>Bacillati</taxon>
        <taxon>Bacillota</taxon>
        <taxon>Bacilli</taxon>
        <taxon>Bacillales</taxon>
        <taxon>Bacillaceae</taxon>
        <taxon>Salinibacillus</taxon>
    </lineage>
</organism>
<keyword evidence="1" id="KW-1133">Transmembrane helix</keyword>
<sequence length="265" mass="29862">MSRKSIREVRQNIAKRKNLKKRNGTSSHWSASMVQEEEKHGYFPSIHSNRNPDHRNGKQQTEKNWIPSFVFKALLAAIIFFSTAIILRVDSEAFQRPKAFLVNALTDEFPFAKVQGWYRENLGTPFAFMENEKNVERAAGENGLILPVNGVISQSFQQNGEGVLIEVGNTDNMEVTSMKAGSVIFAGNKRDTGKTIVIQHADGTNSIYGHLNEIDVFQYQFVSQNEVIGSLDSQSSEGQPTLYFAIQEDQRFIDPVKVMQVDDQA</sequence>
<feature type="transmembrane region" description="Helical" evidence="1">
    <location>
        <begin position="65"/>
        <end position="87"/>
    </location>
</feature>
<dbReference type="PANTHER" id="PTHR21666:SF274">
    <property type="entry name" value="STAGE IV SPORULATION PROTEIN FA"/>
    <property type="match status" value="1"/>
</dbReference>
<keyword evidence="1" id="KW-0472">Membrane</keyword>
<accession>A0ABN1ATE7</accession>
<name>A0ABN1ATE7_9BACI</name>
<protein>
    <submittedName>
        <fullName evidence="3">Stage IV sporulation protein SpoIVFA</fullName>
    </submittedName>
</protein>
<evidence type="ECO:0000313" key="3">
    <source>
        <dbReference type="EMBL" id="GAA0483455.1"/>
    </source>
</evidence>
<feature type="domain" description="M23ase beta-sheet core" evidence="2">
    <location>
        <begin position="168"/>
        <end position="255"/>
    </location>
</feature>
<comment type="caution">
    <text evidence="3">The sequence shown here is derived from an EMBL/GenBank/DDBJ whole genome shotgun (WGS) entry which is preliminary data.</text>
</comment>
<dbReference type="Proteomes" id="UP001500880">
    <property type="component" value="Unassembled WGS sequence"/>
</dbReference>
<dbReference type="PANTHER" id="PTHR21666">
    <property type="entry name" value="PEPTIDASE-RELATED"/>
    <property type="match status" value="1"/>
</dbReference>
<gene>
    <name evidence="3" type="primary">spoIVFA</name>
    <name evidence="3" type="ORF">GCM10008986_05680</name>
</gene>
<dbReference type="Pfam" id="PF01551">
    <property type="entry name" value="Peptidase_M23"/>
    <property type="match status" value="1"/>
</dbReference>
<proteinExistence type="predicted"/>
<dbReference type="EMBL" id="BAAADO010000001">
    <property type="protein sequence ID" value="GAA0483455.1"/>
    <property type="molecule type" value="Genomic_DNA"/>
</dbReference>
<keyword evidence="4" id="KW-1185">Reference proteome</keyword>
<keyword evidence="1" id="KW-0812">Transmembrane</keyword>
<evidence type="ECO:0000256" key="1">
    <source>
        <dbReference type="SAM" id="Phobius"/>
    </source>
</evidence>